<proteinExistence type="predicted"/>
<protein>
    <submittedName>
        <fullName evidence="1">Uncharacterized protein</fullName>
    </submittedName>
</protein>
<accession>A0A9X0CBT2</accession>
<name>A0A9X0CBT2_9EURO</name>
<dbReference type="EMBL" id="JAPWDS010000001">
    <property type="protein sequence ID" value="KAJ5520946.1"/>
    <property type="molecule type" value="Genomic_DNA"/>
</dbReference>
<sequence>MVMSVMLASAAREIHRSKLYDMENTLGYLPSSELSDVDGRVHYGRALSSLREALKEEVKTPQQIETIFITLWLMVDYENRFGSGAPAINIHIRGIETLLHNHIVPLLQCHTHPAVIADSEPSLQQPESDIDLSALGEFASSADSADPTPPTGSVTDGLGGTSVPLFLLWTIYLFTPAVLFFGPGTAKLDADIFRFFLRPEAGNTLEILRLAFLHFTD</sequence>
<evidence type="ECO:0000313" key="2">
    <source>
        <dbReference type="Proteomes" id="UP001149954"/>
    </source>
</evidence>
<keyword evidence="2" id="KW-1185">Reference proteome</keyword>
<reference evidence="1" key="2">
    <citation type="journal article" date="2023" name="IMA Fungus">
        <title>Comparative genomic study of the Penicillium genus elucidates a diverse pangenome and 15 lateral gene transfer events.</title>
        <authorList>
            <person name="Petersen C."/>
            <person name="Sorensen T."/>
            <person name="Nielsen M.R."/>
            <person name="Sondergaard T.E."/>
            <person name="Sorensen J.L."/>
            <person name="Fitzpatrick D.A."/>
            <person name="Frisvad J.C."/>
            <person name="Nielsen K.L."/>
        </authorList>
    </citation>
    <scope>NUCLEOTIDE SEQUENCE</scope>
    <source>
        <strain evidence="1">IBT 29495</strain>
    </source>
</reference>
<gene>
    <name evidence="1" type="ORF">N7463_001399</name>
</gene>
<evidence type="ECO:0000313" key="1">
    <source>
        <dbReference type="EMBL" id="KAJ5520946.1"/>
    </source>
</evidence>
<dbReference type="AlphaFoldDB" id="A0A9X0CBT2"/>
<comment type="caution">
    <text evidence="1">The sequence shown here is derived from an EMBL/GenBank/DDBJ whole genome shotgun (WGS) entry which is preliminary data.</text>
</comment>
<reference evidence="1" key="1">
    <citation type="submission" date="2022-12" db="EMBL/GenBank/DDBJ databases">
        <authorList>
            <person name="Petersen C."/>
        </authorList>
    </citation>
    <scope>NUCLEOTIDE SEQUENCE</scope>
    <source>
        <strain evidence="1">IBT 29495</strain>
    </source>
</reference>
<dbReference type="OrthoDB" id="648861at2759"/>
<dbReference type="Proteomes" id="UP001149954">
    <property type="component" value="Unassembled WGS sequence"/>
</dbReference>
<organism evidence="1 2">
    <name type="scientific">Penicillium fimorum</name>
    <dbReference type="NCBI Taxonomy" id="1882269"/>
    <lineage>
        <taxon>Eukaryota</taxon>
        <taxon>Fungi</taxon>
        <taxon>Dikarya</taxon>
        <taxon>Ascomycota</taxon>
        <taxon>Pezizomycotina</taxon>
        <taxon>Eurotiomycetes</taxon>
        <taxon>Eurotiomycetidae</taxon>
        <taxon>Eurotiales</taxon>
        <taxon>Aspergillaceae</taxon>
        <taxon>Penicillium</taxon>
    </lineage>
</organism>